<keyword evidence="6" id="KW-1185">Reference proteome</keyword>
<dbReference type="FunFam" id="1.25.40.10:FF:000348">
    <property type="entry name" value="Pentatricopeptide repeat-containing protein chloroplastic"/>
    <property type="match status" value="1"/>
</dbReference>
<dbReference type="Pfam" id="PF01535">
    <property type="entry name" value="PPR"/>
    <property type="match status" value="7"/>
</dbReference>
<evidence type="ECO:0000259" key="4">
    <source>
        <dbReference type="Pfam" id="PF14432"/>
    </source>
</evidence>
<comment type="similarity">
    <text evidence="1">Belongs to the PPR family. PCMP-H subfamily.</text>
</comment>
<sequence length="787" mass="88941">MRSLVEIFTGFSNLLPRIEIETLKNLKQFHAQIVRRSLHDENYWHTFLLGHCARLHAPLYYTNRLFHTISNPNQYAFTVMLKFYSQLGHHHSAALLFVGMLQLGVRPDAFVFPPLMKLSSPTGLIAVDIVHGIVVKVGCGADRYVRNSVIDGYARQGEIATARRVFDGISQKVVSDWNAMISAYWRCGNEDNATDIFASMSDRNIVTWTAMITGYMRYNLFRKARSVFDQMPERNVVSWNALLSGYVQNGEAETALELFGQMADSGVSPDETTWVTVISACSSKSDPNLAETVTKSLEGRKVNLNCFVKTALVDMYSKCGNLEKARQIFDEMNNRNVVTWNAMISGYARASDVQTAKKLFDRTPRKNVITWNSMISCYVQNGLWESAISLFKVMVDNKSSSNGDDDLKPDDVTMVSVISACGHLGALETGNWVKMRFLDKYKNQIKLTTSLSNSLVFMFSRCGKMDSAKKVFNEMSTRDIFSYNSLINGFATHGHAVEALALLSQMNREGVKPDRITFIGILTACSHSGLLDEGRKIFAGIKTLSVDHYACMIDLLGRASRLDEAKKMIDDMPMKAHAGVYGSLLNASRVHRRVDLGEFAAHKLFVLEPENSGNYVLLANIYASANKWEDVERIRAMMREKGISKTTGCSWVEFDGKRVRFIAGDRSNEYSDSIYQMLNIVGRKMRENLGYIADKSCVLRDVEEEEKEEMIGAHSEKLAVAFMLLMTRTTEKEVGTVIRVVKNLRICPDCHVFMKMVSKLECREIVVRDNNRFHCFKDGHCSCKDYW</sequence>
<feature type="repeat" description="PPR" evidence="3">
    <location>
        <begin position="73"/>
        <end position="107"/>
    </location>
</feature>
<dbReference type="Pfam" id="PF14432">
    <property type="entry name" value="DYW_deaminase"/>
    <property type="match status" value="1"/>
</dbReference>
<dbReference type="Pfam" id="PF13041">
    <property type="entry name" value="PPR_2"/>
    <property type="match status" value="2"/>
</dbReference>
<evidence type="ECO:0000256" key="2">
    <source>
        <dbReference type="ARBA" id="ARBA00022737"/>
    </source>
</evidence>
<keyword evidence="2" id="KW-0677">Repeat</keyword>
<feature type="repeat" description="PPR" evidence="3">
    <location>
        <begin position="204"/>
        <end position="234"/>
    </location>
</feature>
<dbReference type="InterPro" id="IPR011990">
    <property type="entry name" value="TPR-like_helical_dom_sf"/>
</dbReference>
<feature type="repeat" description="PPR" evidence="3">
    <location>
        <begin position="479"/>
        <end position="513"/>
    </location>
</feature>
<protein>
    <submittedName>
        <fullName evidence="5">Pentatricopeptide repeat-containing protein</fullName>
    </submittedName>
</protein>
<feature type="repeat" description="PPR" evidence="3">
    <location>
        <begin position="305"/>
        <end position="335"/>
    </location>
</feature>
<evidence type="ECO:0000256" key="3">
    <source>
        <dbReference type="PROSITE-ProRule" id="PRU00708"/>
    </source>
</evidence>
<dbReference type="PANTHER" id="PTHR47926:SF373">
    <property type="entry name" value="TETRATRICOPEPTIDE-LIKE HELICAL DOMAIN SUPERFAMILY, DYW DOMAIN-CONTAINING PROTEIN"/>
    <property type="match status" value="1"/>
</dbReference>
<dbReference type="InterPro" id="IPR046848">
    <property type="entry name" value="E_motif"/>
</dbReference>
<dbReference type="InterPro" id="IPR002885">
    <property type="entry name" value="PPR_rpt"/>
</dbReference>
<dbReference type="OrthoDB" id="185373at2759"/>
<feature type="repeat" description="PPR" evidence="3">
    <location>
        <begin position="235"/>
        <end position="269"/>
    </location>
</feature>
<evidence type="ECO:0000313" key="5">
    <source>
        <dbReference type="EMBL" id="KMZ60396.1"/>
    </source>
</evidence>
<gene>
    <name evidence="5" type="ORF">ZOSMA_5G02640</name>
</gene>
<dbReference type="GO" id="GO:0009451">
    <property type="term" value="P:RNA modification"/>
    <property type="evidence" value="ECO:0000318"/>
    <property type="project" value="GO_Central"/>
</dbReference>
<proteinExistence type="inferred from homology"/>
<evidence type="ECO:0000313" key="6">
    <source>
        <dbReference type="Proteomes" id="UP000036987"/>
    </source>
</evidence>
<dbReference type="Pfam" id="PF20431">
    <property type="entry name" value="E_motif"/>
    <property type="match status" value="1"/>
</dbReference>
<dbReference type="InterPro" id="IPR046960">
    <property type="entry name" value="PPR_At4g14850-like_plant"/>
</dbReference>
<feature type="domain" description="DYW" evidence="4">
    <location>
        <begin position="690"/>
        <end position="787"/>
    </location>
</feature>
<dbReference type="AlphaFoldDB" id="A0A0K9NUC3"/>
<dbReference type="PANTHER" id="PTHR47926">
    <property type="entry name" value="PENTATRICOPEPTIDE REPEAT-CONTAINING PROTEIN"/>
    <property type="match status" value="1"/>
</dbReference>
<dbReference type="NCBIfam" id="TIGR00756">
    <property type="entry name" value="PPR"/>
    <property type="match status" value="7"/>
</dbReference>
<feature type="repeat" description="PPR" evidence="3">
    <location>
        <begin position="367"/>
        <end position="401"/>
    </location>
</feature>
<dbReference type="FunFam" id="1.25.40.10:FF:000366">
    <property type="entry name" value="Pentatricopeptide (PPR) repeat-containing protein"/>
    <property type="match status" value="1"/>
</dbReference>
<name>A0A0K9NUC3_ZOSMR</name>
<dbReference type="Proteomes" id="UP000036987">
    <property type="component" value="Unassembled WGS sequence"/>
</dbReference>
<evidence type="ECO:0000256" key="1">
    <source>
        <dbReference type="ARBA" id="ARBA00006643"/>
    </source>
</evidence>
<comment type="caution">
    <text evidence="5">The sequence shown here is derived from an EMBL/GenBank/DDBJ whole genome shotgun (WGS) entry which is preliminary data.</text>
</comment>
<accession>A0A0K9NUC3</accession>
<dbReference type="FunFam" id="1.25.40.10:FF:000333">
    <property type="entry name" value="Pentatricopeptide repeat-containing protein"/>
    <property type="match status" value="1"/>
</dbReference>
<dbReference type="GO" id="GO:0008270">
    <property type="term" value="F:zinc ion binding"/>
    <property type="evidence" value="ECO:0007669"/>
    <property type="project" value="InterPro"/>
</dbReference>
<dbReference type="InterPro" id="IPR032867">
    <property type="entry name" value="DYW_dom"/>
</dbReference>
<dbReference type="Gene3D" id="1.25.40.10">
    <property type="entry name" value="Tetratricopeptide repeat domain"/>
    <property type="match status" value="5"/>
</dbReference>
<dbReference type="PROSITE" id="PS51375">
    <property type="entry name" value="PPR"/>
    <property type="match status" value="7"/>
</dbReference>
<dbReference type="EMBL" id="LFYR01001623">
    <property type="protein sequence ID" value="KMZ60396.1"/>
    <property type="molecule type" value="Genomic_DNA"/>
</dbReference>
<dbReference type="FunFam" id="1.25.40.10:FF:000144">
    <property type="entry name" value="Pentatricopeptide repeat-containing protein, mitochondrial"/>
    <property type="match status" value="1"/>
</dbReference>
<dbReference type="SUPFAM" id="SSF48452">
    <property type="entry name" value="TPR-like"/>
    <property type="match status" value="1"/>
</dbReference>
<dbReference type="GO" id="GO:0003723">
    <property type="term" value="F:RNA binding"/>
    <property type="evidence" value="ECO:0007669"/>
    <property type="project" value="InterPro"/>
</dbReference>
<reference evidence="6" key="1">
    <citation type="journal article" date="2016" name="Nature">
        <title>The genome of the seagrass Zostera marina reveals angiosperm adaptation to the sea.</title>
        <authorList>
            <person name="Olsen J.L."/>
            <person name="Rouze P."/>
            <person name="Verhelst B."/>
            <person name="Lin Y.-C."/>
            <person name="Bayer T."/>
            <person name="Collen J."/>
            <person name="Dattolo E."/>
            <person name="De Paoli E."/>
            <person name="Dittami S."/>
            <person name="Maumus F."/>
            <person name="Michel G."/>
            <person name="Kersting A."/>
            <person name="Lauritano C."/>
            <person name="Lohaus R."/>
            <person name="Toepel M."/>
            <person name="Tonon T."/>
            <person name="Vanneste K."/>
            <person name="Amirebrahimi M."/>
            <person name="Brakel J."/>
            <person name="Bostroem C."/>
            <person name="Chovatia M."/>
            <person name="Grimwood J."/>
            <person name="Jenkins J.W."/>
            <person name="Jueterbock A."/>
            <person name="Mraz A."/>
            <person name="Stam W.T."/>
            <person name="Tice H."/>
            <person name="Bornberg-Bauer E."/>
            <person name="Green P.J."/>
            <person name="Pearson G.A."/>
            <person name="Procaccini G."/>
            <person name="Duarte C.M."/>
            <person name="Schmutz J."/>
            <person name="Reusch T.B.H."/>
            <person name="Van de Peer Y."/>
        </authorList>
    </citation>
    <scope>NUCLEOTIDE SEQUENCE [LARGE SCALE GENOMIC DNA]</scope>
    <source>
        <strain evidence="6">cv. Finnish</strain>
    </source>
</reference>
<dbReference type="OMA" id="VADWNAM"/>
<organism evidence="5 6">
    <name type="scientific">Zostera marina</name>
    <name type="common">Eelgrass</name>
    <dbReference type="NCBI Taxonomy" id="29655"/>
    <lineage>
        <taxon>Eukaryota</taxon>
        <taxon>Viridiplantae</taxon>
        <taxon>Streptophyta</taxon>
        <taxon>Embryophyta</taxon>
        <taxon>Tracheophyta</taxon>
        <taxon>Spermatophyta</taxon>
        <taxon>Magnoliopsida</taxon>
        <taxon>Liliopsida</taxon>
        <taxon>Zosteraceae</taxon>
        <taxon>Zostera</taxon>
    </lineage>
</organism>
<feature type="repeat" description="PPR" evidence="3">
    <location>
        <begin position="336"/>
        <end position="366"/>
    </location>
</feature>